<dbReference type="AlphaFoldDB" id="A0A1H8D0H9"/>
<organism evidence="3 4">
    <name type="scientific">Palleronia pelagia</name>
    <dbReference type="NCBI Taxonomy" id="387096"/>
    <lineage>
        <taxon>Bacteria</taxon>
        <taxon>Pseudomonadati</taxon>
        <taxon>Pseudomonadota</taxon>
        <taxon>Alphaproteobacteria</taxon>
        <taxon>Rhodobacterales</taxon>
        <taxon>Roseobacteraceae</taxon>
        <taxon>Palleronia</taxon>
    </lineage>
</organism>
<name>A0A1H8D0H9_9RHOB</name>
<dbReference type="Proteomes" id="UP000199372">
    <property type="component" value="Unassembled WGS sequence"/>
</dbReference>
<evidence type="ECO:0000256" key="2">
    <source>
        <dbReference type="SAM" id="SignalP"/>
    </source>
</evidence>
<sequence length="101" mass="10095">MTTILKTGFTAAILTAFAISLAPDAAPAAPHLSLPGIDLPAGGDAQIVKIRRGRGADDGPGHDMNDDKGGRKGGKGRGADDAPGDDKGGKGRGRDDGPNHT</sequence>
<dbReference type="EMBL" id="FOCM01000002">
    <property type="protein sequence ID" value="SEN00941.1"/>
    <property type="molecule type" value="Genomic_DNA"/>
</dbReference>
<protein>
    <submittedName>
        <fullName evidence="3">Uncharacterized protein</fullName>
    </submittedName>
</protein>
<evidence type="ECO:0000256" key="1">
    <source>
        <dbReference type="SAM" id="MobiDB-lite"/>
    </source>
</evidence>
<evidence type="ECO:0000313" key="4">
    <source>
        <dbReference type="Proteomes" id="UP000199372"/>
    </source>
</evidence>
<dbReference type="RefSeq" id="WP_091844521.1">
    <property type="nucleotide sequence ID" value="NZ_FOCM01000002.1"/>
</dbReference>
<feature type="signal peptide" evidence="2">
    <location>
        <begin position="1"/>
        <end position="28"/>
    </location>
</feature>
<feature type="compositionally biased region" description="Basic and acidic residues" evidence="1">
    <location>
        <begin position="77"/>
        <end position="101"/>
    </location>
</feature>
<reference evidence="4" key="1">
    <citation type="submission" date="2016-10" db="EMBL/GenBank/DDBJ databases">
        <authorList>
            <person name="Varghese N."/>
            <person name="Submissions S."/>
        </authorList>
    </citation>
    <scope>NUCLEOTIDE SEQUENCE [LARGE SCALE GENOMIC DNA]</scope>
    <source>
        <strain evidence="4">DSM 26893</strain>
    </source>
</reference>
<dbReference type="OrthoDB" id="10002837at2"/>
<feature type="compositionally biased region" description="Basic and acidic residues" evidence="1">
    <location>
        <begin position="54"/>
        <end position="70"/>
    </location>
</feature>
<accession>A0A1H8D0H9</accession>
<feature type="chain" id="PRO_5011766203" evidence="2">
    <location>
        <begin position="29"/>
        <end position="101"/>
    </location>
</feature>
<feature type="region of interest" description="Disordered" evidence="1">
    <location>
        <begin position="27"/>
        <end position="101"/>
    </location>
</feature>
<keyword evidence="2" id="KW-0732">Signal</keyword>
<proteinExistence type="predicted"/>
<keyword evidence="4" id="KW-1185">Reference proteome</keyword>
<gene>
    <name evidence="3" type="ORF">SAMN04488011_102157</name>
</gene>
<evidence type="ECO:0000313" key="3">
    <source>
        <dbReference type="EMBL" id="SEN00941.1"/>
    </source>
</evidence>